<dbReference type="RefSeq" id="WP_161337499.1">
    <property type="nucleotide sequence ID" value="NZ_JBHSDG010000002.1"/>
</dbReference>
<proteinExistence type="predicted"/>
<dbReference type="EMBL" id="WTVA01000001">
    <property type="protein sequence ID" value="MZR21081.1"/>
    <property type="molecule type" value="Genomic_DNA"/>
</dbReference>
<evidence type="ECO:0000313" key="1">
    <source>
        <dbReference type="EMBL" id="MZR21081.1"/>
    </source>
</evidence>
<sequence>MRPATRSTFDVLCWLKAQKWASSQAKEAPFLLKLLYLAQALYAASHKQRKLMPATFLATAAGPIEPDIFLALENNLTIRKALSPTVEVEAFLKSFFDGLRDKGMAELDVILAQDTALRSAAARGRNSEITLSEMAAAYKRGVPAIAGKDGAAPLSPSLDGTGRSILDAAPNSKQEVRFTADGRSVTRWMPKKRIVSKDRPVLN</sequence>
<accession>A0A845MBF6</accession>
<name>A0A845MBF6_9PROT</name>
<reference evidence="1 2" key="1">
    <citation type="journal article" date="2014" name="Int. J. Syst. Evol. Microbiol.">
        <title>Sneathiella chungangensis sp. nov., isolated from a marine sand, and emended description of the genus Sneathiella.</title>
        <authorList>
            <person name="Siamphan C."/>
            <person name="Kim H."/>
            <person name="Lee J.S."/>
            <person name="Kim W."/>
        </authorList>
    </citation>
    <scope>NUCLEOTIDE SEQUENCE [LARGE SCALE GENOMIC DNA]</scope>
    <source>
        <strain evidence="1 2">KCTC 32476</strain>
    </source>
</reference>
<evidence type="ECO:0008006" key="3">
    <source>
        <dbReference type="Google" id="ProtNLM"/>
    </source>
</evidence>
<dbReference type="Proteomes" id="UP000445696">
    <property type="component" value="Unassembled WGS sequence"/>
</dbReference>
<evidence type="ECO:0000313" key="2">
    <source>
        <dbReference type="Proteomes" id="UP000445696"/>
    </source>
</evidence>
<dbReference type="AlphaFoldDB" id="A0A845MBF6"/>
<gene>
    <name evidence="1" type="ORF">GQF03_01925</name>
</gene>
<comment type="caution">
    <text evidence="1">The sequence shown here is derived from an EMBL/GenBank/DDBJ whole genome shotgun (WGS) entry which is preliminary data.</text>
</comment>
<protein>
    <recommendedName>
        <fullName evidence="3">DUF4065 domain-containing protein</fullName>
    </recommendedName>
</protein>
<dbReference type="OrthoDB" id="7352766at2"/>
<keyword evidence="2" id="KW-1185">Reference proteome</keyword>
<organism evidence="1 2">
    <name type="scientific">Sneathiella chungangensis</name>
    <dbReference type="NCBI Taxonomy" id="1418234"/>
    <lineage>
        <taxon>Bacteria</taxon>
        <taxon>Pseudomonadati</taxon>
        <taxon>Pseudomonadota</taxon>
        <taxon>Alphaproteobacteria</taxon>
        <taxon>Sneathiellales</taxon>
        <taxon>Sneathiellaceae</taxon>
        <taxon>Sneathiella</taxon>
    </lineage>
</organism>